<keyword evidence="2" id="KW-1185">Reference proteome</keyword>
<evidence type="ECO:0000313" key="2">
    <source>
        <dbReference type="Proteomes" id="UP001179952"/>
    </source>
</evidence>
<name>A0AAV9ALT1_ACOGR</name>
<proteinExistence type="predicted"/>
<protein>
    <submittedName>
        <fullName evidence="1">Uncharacterized protein</fullName>
    </submittedName>
</protein>
<evidence type="ECO:0000313" key="1">
    <source>
        <dbReference type="EMBL" id="KAK1265074.1"/>
    </source>
</evidence>
<dbReference type="AlphaFoldDB" id="A0AAV9ALT1"/>
<comment type="caution">
    <text evidence="1">The sequence shown here is derived from an EMBL/GenBank/DDBJ whole genome shotgun (WGS) entry which is preliminary data.</text>
</comment>
<reference evidence="1" key="1">
    <citation type="journal article" date="2023" name="Nat. Commun.">
        <title>Diploid and tetraploid genomes of Acorus and the evolution of monocots.</title>
        <authorList>
            <person name="Ma L."/>
            <person name="Liu K.W."/>
            <person name="Li Z."/>
            <person name="Hsiao Y.Y."/>
            <person name="Qi Y."/>
            <person name="Fu T."/>
            <person name="Tang G.D."/>
            <person name="Zhang D."/>
            <person name="Sun W.H."/>
            <person name="Liu D.K."/>
            <person name="Li Y."/>
            <person name="Chen G.Z."/>
            <person name="Liu X.D."/>
            <person name="Liao X.Y."/>
            <person name="Jiang Y.T."/>
            <person name="Yu X."/>
            <person name="Hao Y."/>
            <person name="Huang J."/>
            <person name="Zhao X.W."/>
            <person name="Ke S."/>
            <person name="Chen Y.Y."/>
            <person name="Wu W.L."/>
            <person name="Hsu J.L."/>
            <person name="Lin Y.F."/>
            <person name="Huang M.D."/>
            <person name="Li C.Y."/>
            <person name="Huang L."/>
            <person name="Wang Z.W."/>
            <person name="Zhao X."/>
            <person name="Zhong W.Y."/>
            <person name="Peng D.H."/>
            <person name="Ahmad S."/>
            <person name="Lan S."/>
            <person name="Zhang J.S."/>
            <person name="Tsai W.C."/>
            <person name="Van de Peer Y."/>
            <person name="Liu Z.J."/>
        </authorList>
    </citation>
    <scope>NUCLEOTIDE SEQUENCE</scope>
    <source>
        <strain evidence="1">SCP</strain>
    </source>
</reference>
<reference evidence="1" key="2">
    <citation type="submission" date="2023-06" db="EMBL/GenBank/DDBJ databases">
        <authorList>
            <person name="Ma L."/>
            <person name="Liu K.-W."/>
            <person name="Li Z."/>
            <person name="Hsiao Y.-Y."/>
            <person name="Qi Y."/>
            <person name="Fu T."/>
            <person name="Tang G."/>
            <person name="Zhang D."/>
            <person name="Sun W.-H."/>
            <person name="Liu D.-K."/>
            <person name="Li Y."/>
            <person name="Chen G.-Z."/>
            <person name="Liu X.-D."/>
            <person name="Liao X.-Y."/>
            <person name="Jiang Y.-T."/>
            <person name="Yu X."/>
            <person name="Hao Y."/>
            <person name="Huang J."/>
            <person name="Zhao X.-W."/>
            <person name="Ke S."/>
            <person name="Chen Y.-Y."/>
            <person name="Wu W.-L."/>
            <person name="Hsu J.-L."/>
            <person name="Lin Y.-F."/>
            <person name="Huang M.-D."/>
            <person name="Li C.-Y."/>
            <person name="Huang L."/>
            <person name="Wang Z.-W."/>
            <person name="Zhao X."/>
            <person name="Zhong W.-Y."/>
            <person name="Peng D.-H."/>
            <person name="Ahmad S."/>
            <person name="Lan S."/>
            <person name="Zhang J.-S."/>
            <person name="Tsai W.-C."/>
            <person name="Van De Peer Y."/>
            <person name="Liu Z.-J."/>
        </authorList>
    </citation>
    <scope>NUCLEOTIDE SEQUENCE</scope>
    <source>
        <strain evidence="1">SCP</strain>
        <tissue evidence="1">Leaves</tissue>
    </source>
</reference>
<accession>A0AAV9ALT1</accession>
<gene>
    <name evidence="1" type="ORF">QJS04_geneDACA011348</name>
</gene>
<organism evidence="1 2">
    <name type="scientific">Acorus gramineus</name>
    <name type="common">Dwarf sweet flag</name>
    <dbReference type="NCBI Taxonomy" id="55184"/>
    <lineage>
        <taxon>Eukaryota</taxon>
        <taxon>Viridiplantae</taxon>
        <taxon>Streptophyta</taxon>
        <taxon>Embryophyta</taxon>
        <taxon>Tracheophyta</taxon>
        <taxon>Spermatophyta</taxon>
        <taxon>Magnoliopsida</taxon>
        <taxon>Liliopsida</taxon>
        <taxon>Acoraceae</taxon>
        <taxon>Acorus</taxon>
    </lineage>
</organism>
<dbReference type="EMBL" id="JAUJYN010000008">
    <property type="protein sequence ID" value="KAK1265074.1"/>
    <property type="molecule type" value="Genomic_DNA"/>
</dbReference>
<sequence length="52" mass="6035">MSMLPLKPFELFFTVQTQIIIIQTNQPTEPALFSLKLKITDYISSKIDLLHK</sequence>
<dbReference type="Proteomes" id="UP001179952">
    <property type="component" value="Unassembled WGS sequence"/>
</dbReference>